<accession>A0A3L7Z1J4</accession>
<dbReference type="Proteomes" id="UP000267159">
    <property type="component" value="Unassembled WGS sequence"/>
</dbReference>
<sequence>MISAPFCLSDVFSATGAEAPTVLAYAPEQAVQKKMLTGKVVDTNGEPIIGANIIEKGVYANGVITDLEGTFKLRVKQDAVIEVSYIGYVKKEVFTKGRDFVTVTLQEDAKTLEEVVVVGYGSQKKISVTGSVASIQTEDLLKSSQANLAAALSGRLPGLATMQTSGRPGGDDVTLYLRGASTTNGVNPLILIDGVPRDGIATLDPNEVESVTVLKDASATAVFGVRGANGVILITTRRGEVGKTELSISVDHSLQQFTVSMDRIHSWEYAELRNQAFTNDGKDAPYNAYMIDMYKSGEDPVFFPDRDIMSEFFKKWAPQTRVNVNMNGGTEKINYFINVGYIGQSGQFKTESPKALGYDPSYKMNRYNFRSNVDYKLASNLKLSLNLASYLQQSNTPQCQDLYNGNLNSMIADMVAHAWATPPTTPGPVTMPGYTTDTGAEIPANQIVGSNFNADIKNNKWGELNRRGYQEVTNMNLNSSLAIDWGLDFITKGLSTKFMVAFDAASSTTLTARRVFDVYRAYPAQSPDEKSYYQAIEVDKQDVLGAPTRSNASNYYLNLQYSINYARQFEKHDVSAMALFQRDNWQKANADLPYNMLGLSARATYAYDSRYLAEVNVGYNGSEQFAKGQRFGFFPAFSAGWVASNEAFLRDNPVLTHLKLRASYGKVGNDKLGNDRFLYLDNISVTGGQISSLGRGQSISIGKFGNRNITWEVAYKQNYGIDLKLFHDFSLSVDYFKEKREDILISRGTVPEVLGISTADLPKVNMGVVDNQGFEIEAGYQKRLDSGISFSFKGNFAYNENKQRNMDEAIYSEDYAYRYRKTGYSIGQLFGYKIDYSNGNGFINTPEELEKAKKMYKIGTPRLGDFLYQDLNGDGEISEKDMAPIKYSNVPRISYGFSGSVDWKGLDFSFHFSGIAKCSRLYNSWRATEFASEGVYSNWHKHAWTQERYANGERIEYPALAASTGVSHVANDFFIMDRNFLRLKNVELGYSLPKHWLQKVSLSKVRVYINGNNLLTWKKIKVNAIDPEQSWEVNYPLTKMVNFGLNVVF</sequence>
<comment type="similarity">
    <text evidence="1">Belongs to the TonB-dependent receptor family.</text>
</comment>
<evidence type="ECO:0000256" key="1">
    <source>
        <dbReference type="PROSITE-ProRule" id="PRU01360"/>
    </source>
</evidence>
<dbReference type="NCBIfam" id="TIGR04056">
    <property type="entry name" value="OMP_RagA_SusC"/>
    <property type="match status" value="1"/>
</dbReference>
<comment type="subcellular location">
    <subcellularLocation>
        <location evidence="1">Cell outer membrane</location>
        <topology evidence="1">Multi-pass membrane protein</topology>
    </subcellularLocation>
</comment>
<organism evidence="3 4">
    <name type="scientific">Bacteroides acidifaciens</name>
    <dbReference type="NCBI Taxonomy" id="85831"/>
    <lineage>
        <taxon>Bacteria</taxon>
        <taxon>Pseudomonadati</taxon>
        <taxon>Bacteroidota</taxon>
        <taxon>Bacteroidia</taxon>
        <taxon>Bacteroidales</taxon>
        <taxon>Bacteroidaceae</taxon>
        <taxon>Bacteroides</taxon>
    </lineage>
</organism>
<protein>
    <submittedName>
        <fullName evidence="3">TonB-dependent receptor</fullName>
    </submittedName>
</protein>
<keyword evidence="3" id="KW-0675">Receptor</keyword>
<feature type="domain" description="TonB-dependent receptor plug" evidence="2">
    <location>
        <begin position="125"/>
        <end position="231"/>
    </location>
</feature>
<reference evidence="3 4" key="1">
    <citation type="submission" date="2018-09" db="EMBL/GenBank/DDBJ databases">
        <title>Murine metabolic-syndrome-specific gut microbial biobank.</title>
        <authorList>
            <person name="Liu C."/>
        </authorList>
    </citation>
    <scope>NUCLEOTIDE SEQUENCE [LARGE SCALE GENOMIC DNA]</scope>
    <source>
        <strain evidence="3 4">0.1X-D8-26</strain>
    </source>
</reference>
<keyword evidence="1" id="KW-0472">Membrane</keyword>
<evidence type="ECO:0000313" key="3">
    <source>
        <dbReference type="EMBL" id="RLT79714.1"/>
    </source>
</evidence>
<dbReference type="PROSITE" id="PS52016">
    <property type="entry name" value="TONB_DEPENDENT_REC_3"/>
    <property type="match status" value="1"/>
</dbReference>
<dbReference type="AlphaFoldDB" id="A0A3L7Z1J4"/>
<dbReference type="FunFam" id="2.170.130.10:FF:000003">
    <property type="entry name" value="SusC/RagA family TonB-linked outer membrane protein"/>
    <property type="match status" value="1"/>
</dbReference>
<evidence type="ECO:0000313" key="4">
    <source>
        <dbReference type="Proteomes" id="UP000267159"/>
    </source>
</evidence>
<evidence type="ECO:0000259" key="2">
    <source>
        <dbReference type="Pfam" id="PF07715"/>
    </source>
</evidence>
<keyword evidence="1" id="KW-1134">Transmembrane beta strand</keyword>
<keyword evidence="1" id="KW-0998">Cell outer membrane</keyword>
<dbReference type="NCBIfam" id="TIGR04057">
    <property type="entry name" value="SusC_RagA_signa"/>
    <property type="match status" value="1"/>
</dbReference>
<dbReference type="GO" id="GO:0009279">
    <property type="term" value="C:cell outer membrane"/>
    <property type="evidence" value="ECO:0007669"/>
    <property type="project" value="UniProtKB-SubCell"/>
</dbReference>
<dbReference type="InterPro" id="IPR008969">
    <property type="entry name" value="CarboxyPept-like_regulatory"/>
</dbReference>
<keyword evidence="1" id="KW-0812">Transmembrane</keyword>
<dbReference type="SUPFAM" id="SSF49464">
    <property type="entry name" value="Carboxypeptidase regulatory domain-like"/>
    <property type="match status" value="1"/>
</dbReference>
<dbReference type="InterPro" id="IPR037066">
    <property type="entry name" value="Plug_dom_sf"/>
</dbReference>
<dbReference type="InterPro" id="IPR023997">
    <property type="entry name" value="TonB-dep_OMP_SusC/RagA_CS"/>
</dbReference>
<name>A0A3L7Z1J4_9BACE</name>
<dbReference type="EMBL" id="RAZM01000038">
    <property type="protein sequence ID" value="RLT79714.1"/>
    <property type="molecule type" value="Genomic_DNA"/>
</dbReference>
<dbReference type="InterPro" id="IPR023996">
    <property type="entry name" value="TonB-dep_OMP_SusC/RagA"/>
</dbReference>
<dbReference type="Gene3D" id="2.170.130.10">
    <property type="entry name" value="TonB-dependent receptor, plug domain"/>
    <property type="match status" value="1"/>
</dbReference>
<proteinExistence type="inferred from homology"/>
<dbReference type="SUPFAM" id="SSF56935">
    <property type="entry name" value="Porins"/>
    <property type="match status" value="1"/>
</dbReference>
<dbReference type="Pfam" id="PF07715">
    <property type="entry name" value="Plug"/>
    <property type="match status" value="1"/>
</dbReference>
<comment type="caution">
    <text evidence="3">The sequence shown here is derived from an EMBL/GenBank/DDBJ whole genome shotgun (WGS) entry which is preliminary data.</text>
</comment>
<dbReference type="InterPro" id="IPR039426">
    <property type="entry name" value="TonB-dep_rcpt-like"/>
</dbReference>
<dbReference type="PROSITE" id="PS00018">
    <property type="entry name" value="EF_HAND_1"/>
    <property type="match status" value="1"/>
</dbReference>
<dbReference type="Pfam" id="PF13715">
    <property type="entry name" value="CarbopepD_reg_2"/>
    <property type="match status" value="1"/>
</dbReference>
<gene>
    <name evidence="3" type="ORF">D7Y07_12255</name>
</gene>
<keyword evidence="1" id="KW-0813">Transport</keyword>
<dbReference type="InterPro" id="IPR012910">
    <property type="entry name" value="Plug_dom"/>
</dbReference>
<dbReference type="InterPro" id="IPR018247">
    <property type="entry name" value="EF_Hand_1_Ca_BS"/>
</dbReference>